<keyword evidence="2" id="KW-1185">Reference proteome</keyword>
<evidence type="ECO:0000313" key="1">
    <source>
        <dbReference type="EMBL" id="KAK3104108.1"/>
    </source>
</evidence>
<comment type="caution">
    <text evidence="1">The sequence shown here is derived from an EMBL/GenBank/DDBJ whole genome shotgun (WGS) entry which is preliminary data.</text>
</comment>
<sequence length="244" mass="27723">MATLVSGLTVESVHLFCKSLNLAFSSKANFFGYQRLYGQGIQNFFQAHTDKLKRGIEGKQNVILVDTRYDSPGFCASKATTIFMDLDTKNIVHIEVGHKNECGGSAKLEGFLFEKGLDHLIGMGLQVKEIVTDASRTLISILGACDHPNPVTPPRGCEWLEESSPSYQCLRYTSRNQLAVLDYNHHNDRKHKENSLGDLILSTQCSRKTKEWVAYKELEEKEYSYLPSMFVYLYTMLIKKYNPF</sequence>
<name>A0AA88YFP6_PINIB</name>
<protein>
    <submittedName>
        <fullName evidence="1">Uncharacterized protein</fullName>
    </submittedName>
</protein>
<evidence type="ECO:0000313" key="2">
    <source>
        <dbReference type="Proteomes" id="UP001186944"/>
    </source>
</evidence>
<proteinExistence type="predicted"/>
<dbReference type="Proteomes" id="UP001186944">
    <property type="component" value="Unassembled WGS sequence"/>
</dbReference>
<dbReference type="AlphaFoldDB" id="A0AA88YFP6"/>
<reference evidence="1" key="1">
    <citation type="submission" date="2019-08" db="EMBL/GenBank/DDBJ databases">
        <title>The improved chromosome-level genome for the pearl oyster Pinctada fucata martensii using PacBio sequencing and Hi-C.</title>
        <authorList>
            <person name="Zheng Z."/>
        </authorList>
    </citation>
    <scope>NUCLEOTIDE SEQUENCE</scope>
    <source>
        <strain evidence="1">ZZ-2019</strain>
        <tissue evidence="1">Adductor muscle</tissue>
    </source>
</reference>
<accession>A0AA88YFP6</accession>
<organism evidence="1 2">
    <name type="scientific">Pinctada imbricata</name>
    <name type="common">Atlantic pearl-oyster</name>
    <name type="synonym">Pinctada martensii</name>
    <dbReference type="NCBI Taxonomy" id="66713"/>
    <lineage>
        <taxon>Eukaryota</taxon>
        <taxon>Metazoa</taxon>
        <taxon>Spiralia</taxon>
        <taxon>Lophotrochozoa</taxon>
        <taxon>Mollusca</taxon>
        <taxon>Bivalvia</taxon>
        <taxon>Autobranchia</taxon>
        <taxon>Pteriomorphia</taxon>
        <taxon>Pterioida</taxon>
        <taxon>Pterioidea</taxon>
        <taxon>Pteriidae</taxon>
        <taxon>Pinctada</taxon>
    </lineage>
</organism>
<dbReference type="PANTHER" id="PTHR31751:SF7">
    <property type="entry name" value="THAP-TYPE DOMAIN-CONTAINING PROTEIN"/>
    <property type="match status" value="1"/>
</dbReference>
<gene>
    <name evidence="1" type="ORF">FSP39_024485</name>
</gene>
<dbReference type="EMBL" id="VSWD01000005">
    <property type="protein sequence ID" value="KAK3104108.1"/>
    <property type="molecule type" value="Genomic_DNA"/>
</dbReference>
<dbReference type="PANTHER" id="PTHR31751">
    <property type="entry name" value="SI:CH211-108C17.2-RELATED-RELATED"/>
    <property type="match status" value="1"/>
</dbReference>